<proteinExistence type="predicted"/>
<dbReference type="EMBL" id="DWXE01000028">
    <property type="protein sequence ID" value="HJB91421.1"/>
    <property type="molecule type" value="Genomic_DNA"/>
</dbReference>
<dbReference type="PANTHER" id="PTHR37804">
    <property type="entry name" value="CDAA REGULATORY PROTEIN CDAR"/>
    <property type="match status" value="1"/>
</dbReference>
<evidence type="ECO:0000313" key="2">
    <source>
        <dbReference type="Proteomes" id="UP000886883"/>
    </source>
</evidence>
<comment type="caution">
    <text evidence="1">The sequence shown here is derived from an EMBL/GenBank/DDBJ whole genome shotgun (WGS) entry which is preliminary data.</text>
</comment>
<dbReference type="InterPro" id="IPR012505">
    <property type="entry name" value="YbbR"/>
</dbReference>
<organism evidence="1 2">
    <name type="scientific">Candidatus Eisenbergiella merdigallinarum</name>
    <dbReference type="NCBI Taxonomy" id="2838552"/>
    <lineage>
        <taxon>Bacteria</taxon>
        <taxon>Bacillati</taxon>
        <taxon>Bacillota</taxon>
        <taxon>Clostridia</taxon>
        <taxon>Lachnospirales</taxon>
        <taxon>Lachnospiraceae</taxon>
        <taxon>Eisenbergiella</taxon>
    </lineage>
</organism>
<evidence type="ECO:0008006" key="3">
    <source>
        <dbReference type="Google" id="ProtNLM"/>
    </source>
</evidence>
<sequence length="431" mass="46134">MKNKLLNNIGLKVMALLFAAILWMIAAGINNPMGTQVFYNVQVQLTNTGSITSQDKTYKVEDSSDRIRVTVRAPRTVLEELSKENISAVADCTGLTEENTVPIVVSINDRYLSDSVESIQADKESVSLDVEDKKNRQLSIEVVRNGSLPAGYVTGRVETETNRISLSGPESVVNTVSRAVVEVSLDSVTSDVEIEAPIKLLDAEGSEITSSDIKKNIDSVRVTVPILSTKEVPVEYGVSGSPADGYAMTGAVSVEPATVLIAGRESALEGVSSIQIPGERLDVTDAEENVTETVNLRDYLPSGVSFGDSSFDGTVSVTVEIEAIRRKNISIQESSIQLLNTPADWQAEVVAGQNITLTISGLQRYLNLTDASSVTPHADVSTLLDAEGNPPAGEVEIAVRFMLPDTVQQVSPVTAVIRLTRRAQETAQAGA</sequence>
<accession>A0A9D2MS54</accession>
<reference evidence="1" key="1">
    <citation type="journal article" date="2021" name="PeerJ">
        <title>Extensive microbial diversity within the chicken gut microbiome revealed by metagenomics and culture.</title>
        <authorList>
            <person name="Gilroy R."/>
            <person name="Ravi A."/>
            <person name="Getino M."/>
            <person name="Pursley I."/>
            <person name="Horton D.L."/>
            <person name="Alikhan N.F."/>
            <person name="Baker D."/>
            <person name="Gharbi K."/>
            <person name="Hall N."/>
            <person name="Watson M."/>
            <person name="Adriaenssens E.M."/>
            <person name="Foster-Nyarko E."/>
            <person name="Jarju S."/>
            <person name="Secka A."/>
            <person name="Antonio M."/>
            <person name="Oren A."/>
            <person name="Chaudhuri R.R."/>
            <person name="La Ragione R."/>
            <person name="Hildebrand F."/>
            <person name="Pallen M.J."/>
        </authorList>
    </citation>
    <scope>NUCLEOTIDE SEQUENCE</scope>
    <source>
        <strain evidence="1">USAMLcec3-2134</strain>
    </source>
</reference>
<dbReference type="PANTHER" id="PTHR37804:SF1">
    <property type="entry name" value="CDAA REGULATORY PROTEIN CDAR"/>
    <property type="match status" value="1"/>
</dbReference>
<evidence type="ECO:0000313" key="1">
    <source>
        <dbReference type="EMBL" id="HJB91421.1"/>
    </source>
</evidence>
<dbReference type="Pfam" id="PF07949">
    <property type="entry name" value="YbbR"/>
    <property type="match status" value="2"/>
</dbReference>
<dbReference type="AlphaFoldDB" id="A0A9D2MS54"/>
<dbReference type="Proteomes" id="UP000886883">
    <property type="component" value="Unassembled WGS sequence"/>
</dbReference>
<protein>
    <recommendedName>
        <fullName evidence="3">YbbR-like protein</fullName>
    </recommendedName>
</protein>
<reference evidence="1" key="2">
    <citation type="submission" date="2021-04" db="EMBL/GenBank/DDBJ databases">
        <authorList>
            <person name="Gilroy R."/>
        </authorList>
    </citation>
    <scope>NUCLEOTIDE SEQUENCE</scope>
    <source>
        <strain evidence="1">USAMLcec3-2134</strain>
    </source>
</reference>
<name>A0A9D2MS54_9FIRM</name>
<dbReference type="Gene3D" id="2.170.120.30">
    <property type="match status" value="2"/>
</dbReference>
<dbReference type="InterPro" id="IPR053154">
    <property type="entry name" value="c-di-AMP_regulator"/>
</dbReference>
<dbReference type="Gene3D" id="2.170.120.40">
    <property type="entry name" value="YbbR-like domain"/>
    <property type="match status" value="2"/>
</dbReference>
<gene>
    <name evidence="1" type="ORF">H9763_08135</name>
</gene>